<dbReference type="Pfam" id="PF13585">
    <property type="entry name" value="CHU_C"/>
    <property type="match status" value="1"/>
</dbReference>
<dbReference type="RefSeq" id="WP_109660175.1">
    <property type="nucleotide sequence ID" value="NZ_QGEG01000001.1"/>
</dbReference>
<keyword evidence="2" id="KW-1185">Reference proteome</keyword>
<evidence type="ECO:0000313" key="1">
    <source>
        <dbReference type="EMBL" id="PWL39878.1"/>
    </source>
</evidence>
<organism evidence="1 2">
    <name type="scientific">Flagellimonas aquimarina</name>
    <dbReference type="NCBI Taxonomy" id="2201895"/>
    <lineage>
        <taxon>Bacteria</taxon>
        <taxon>Pseudomonadati</taxon>
        <taxon>Bacteroidota</taxon>
        <taxon>Flavobacteriia</taxon>
        <taxon>Flavobacteriales</taxon>
        <taxon>Flavobacteriaceae</taxon>
        <taxon>Flagellimonas</taxon>
    </lineage>
</organism>
<dbReference type="EMBL" id="QGEG01000001">
    <property type="protein sequence ID" value="PWL39878.1"/>
    <property type="molecule type" value="Genomic_DNA"/>
</dbReference>
<dbReference type="InterPro" id="IPR047589">
    <property type="entry name" value="DUF11_rpt"/>
</dbReference>
<dbReference type="InterPro" id="IPR026341">
    <property type="entry name" value="T9SS_type_B"/>
</dbReference>
<dbReference type="NCBIfam" id="TIGR04131">
    <property type="entry name" value="Bac_Flav_CTERM"/>
    <property type="match status" value="1"/>
</dbReference>
<gene>
    <name evidence="1" type="ORF">DKG77_03340</name>
</gene>
<evidence type="ECO:0008006" key="3">
    <source>
        <dbReference type="Google" id="ProtNLM"/>
    </source>
</evidence>
<dbReference type="InterPro" id="IPR025667">
    <property type="entry name" value="SprB_repeat"/>
</dbReference>
<dbReference type="Pfam" id="PF13573">
    <property type="entry name" value="SprB"/>
    <property type="match status" value="7"/>
</dbReference>
<reference evidence="1 2" key="1">
    <citation type="submission" date="2018-05" db="EMBL/GenBank/DDBJ databases">
        <title>Complete genome sequence of Flagellimonas aquimarina ECD12 isolated from seaweed Ecklonia cava.</title>
        <authorList>
            <person name="Choi S."/>
            <person name="Seong C."/>
        </authorList>
    </citation>
    <scope>NUCLEOTIDE SEQUENCE [LARGE SCALE GENOMIC DNA]</scope>
    <source>
        <strain evidence="1 2">ECD12</strain>
    </source>
</reference>
<evidence type="ECO:0000313" key="2">
    <source>
        <dbReference type="Proteomes" id="UP000245762"/>
    </source>
</evidence>
<dbReference type="OrthoDB" id="607469at2"/>
<proteinExistence type="predicted"/>
<name>A0A316L397_9FLAO</name>
<dbReference type="NCBIfam" id="TIGR01451">
    <property type="entry name" value="B_ant_repeat"/>
    <property type="match status" value="1"/>
</dbReference>
<comment type="caution">
    <text evidence="1">The sequence shown here is derived from an EMBL/GenBank/DDBJ whole genome shotgun (WGS) entry which is preliminary data.</text>
</comment>
<dbReference type="Proteomes" id="UP000245762">
    <property type="component" value="Unassembled WGS sequence"/>
</dbReference>
<accession>A0A316L397</accession>
<protein>
    <recommendedName>
        <fullName evidence="3">DUF11 domain-containing protein</fullName>
    </recommendedName>
</protein>
<sequence>MTNQFLKTALCLIGIWFIGFKGQAQEVPFTARLTDGAGNNYINIKGDYTFLSNSVMNRVFSNGTGVNTPYNGNGSNNSLHIEYVDIDSDPTTYSSSSSTLSVPDCSQIYWAGLYWAGNYDEERKNQAGDFNNNFTVDNNHYDVTAIKFMVPGGSYVDIVADNNPDPVGDEDAIIVDGYNILPNDPYVCYKNVTPLLQALADPEGEYTVANVRGTRGSTNHGAAGWTLVVIYENPTLTGKYISVFDGYEGITTQSGNRTADITVSGFNTIPVGPVNARIGVSALEGETSLSGDTFGIISNSSATFTDITNAANPNNNFFNSTISEDGVNVATRNINSTNAIGFDSDVFDLNNPSNSIIDNGDNSATLRLGTSGDWFASFLVAFGVEIIEPDIVLEKKVEDIAGTDITGLGVNLGQVLDYVLSFVNTGNDDATNYVIRDILPANVTLDETTITVPAGVTYTYDSVTREVVFSIPDNLVEEGDPISEIRMRVQVAQNCFDFVDACTDIIQNLAYSTYEGVINSNQISDDPSVSDFDDCGFTTPGATNFLLDDLTACSFTSTAELCGADVLLDAGDNFDSYTWYLDVDGSGTITAGDTVVTDADADADPSTLLVDTPGTYIVDKQVADPCKDFIEIIEVTVFGAGAGLTNPITDLINDTTNTVDGEILICPNDGSELPEIFLCGLNDTELIQINIPAASSIVWEQLDEASCAAATPNCANTSNSCTWNAVGAGNDFMASDAGEFRVTVNYANGCFRRFNFNVFKNPLDPQYNSSDIICNTDGNITVTNMPLDYEYRLIDQVSGTVVVGYNSNPSFDITTNGAYTVEMRQQGVTDGCVFVLDNIGILDRDFQVDVVPRDTDCNGLGEIAISILNVEPQYYYEISQGGTTVDTFGPSNDNNYTFQNLNDGVYDVDVSTDDGCVYSEQVTINDLTDLDLTARVSQHITCREGNIQMESTGGQTPHTYAIWSYIDDGGTTVTSYPTVGDIPASEYQTSVIFDILDPGDYTFVVVDRNNCSAFSNTVTIFFEPAVQYTTAETDETCFGASDGTISFNMTNTNGYQVTFFLLDSGGVEIDSNTSGSFTNLPQGDYSVRLNQRKGSSSCDYFENYTIGGPTSGVSGNAVLIQDYTCLQNGIIEAQNVIGGTAPYEYSIDGVNFVNGAGAERFSNLTNGAHTITIRDANNCTFTTNAITLDPLNPPTDLTFTASTPSCPALTSDVTVTVVNGNAPFVFEITAPAPVAATSITGNAADFDGLAPGTYSYRVTDNKGCVYNETFTIDPVFEITVVGQLVSNITCFTDTDGELLFTVADFNTDFDYSVTGPANFSGNAQTNGSISLTGLDDGTYTIVVTDNLTTCTATANVTINAPPAALTLSASETQPTCPTDGSVILSSTGGWGGNTYSLTNPDTTPFGTNSTGAFGSLTQTGTYTASVTDANGCVVTTTFNLNPAIAPVLAIVPNDTCYDDAIGLTLTANVTSGGDGNFEYSLNGGAFGPSNVFAGLTNGTYTIDVRDGKSCTDSASITINPELSVIASAPNITACATSTNVNITAVGGDNNYVYAIVGDGVAPTPGDFATTNPVSITGAGDYDVYVRDNAGNAGFCEASFDLTIVQDAPLSLSIVDTGIQCSGEAQATITITASGGEAPFEYSIDNGTTYQTSNTFVNQAAGNYDIRVRDANNCDISQAHNITEPFTLSASAAVTQLAECNPGLGAEVRITNAIGGTAPYEYSFDGGTNYVASPIGFLLPGTHTLYIRDANNCTFPMTVTIDPEPTPPGVTTSIDYECDGEGIITITPDNAGYSYTYEIDATPNTPSTSNVFDNVLVGSHTITVNYTNNTPPAPSVLLTEDFGVGPNIPIPEVDTAFYCYESQDASLGTCPDANFQINDLQYSVTSNIVAPFGAWTSPNDASLTPNGRYLAVNVGNPGVNTVVYFKEDVEVIPNRDVEFSLAVFNLVDQGSGLIEPNILVELVDPFGVVISSGTTGLIPENTGPNDWQNLTIPALNPGANTTIDIVIRTIATGTSGNDVAIDNIQATQTPEVCAGTLTVDVEVEAGNAFGASITGFSDITCNAANDGTITFEVENFDAVNGFEYRLGGAGPYTTAFASPVTISGLPAAAPHNIEVRDVLDNTCSIPLTQALAEPVVLETTAVITDGITCINGGATITASVTGGTPAYEYQLEDGVGGVITAYQNSTIFSGLAAGDYIVRARDANLCEDPIDTALTVAPFIPVTYTFTACYGGNNDGTIQIDVTAGNNDYEFSLDGGPWVTPTPSTATTHTFTNLPSGNYTINVRDGFGCTGTLENVTIHPAPTIDVVDISTCADGSITVTAPAALTNLEYAFVPTATSPTGLFSATNTFAVTAGNDGDYDVYVRDTSAANAYCDYVETVTVNPATPLTITNTPTDPLCHDGTGSILVDITSGISPYIIQIIDLDNAGASDQTDTNVLTTSRTYFNLMPGDYTINVTDATGCTVSETPVNIANPDELTATILGVTPATCTGDPNDFGFEFTAYPTTLGTIQFSADGGTTWVVNTTPGTTDQFTGYNSGNVVNPSMRIVDGSNNTVCQTDFPPFIIPYPLDDLDITILPIIVNCNELQVTVRGQNGTDPYEYTYSDDPANFNPATATWTAPLPLGTTHTFLGLVPGRTYTFYVRDFAGCVRESSVNVNDLIAIPLDITSTITPTCSGATNGSITYTVTDTQAPFGPQFRWEVFDMSSGAPVSVANSGGNVAFSSPQNVTIPGLGAGNYFIEVVEVDGGGVDSCIGATENELLEELDPLTGTPIVLQNISCDNPGLIQVQSPFGGGGTYTYTVTGPAPFVTIVSTSDNPIEIPANSPAGNYHVTMEDQYGCAAPLGNVALTLTPNPTIDGIVVDNCTNPSTVTISVTSAAAQVLYSLDNGATYADNGGIFNNVTAGTYNVAILDSNGCSATSTVTVHPILEVDIALTKLLDCSGTPDAQITIEVLSGSGDNLGFAGSYDYEIVDGTGTVVSRTALPSNPFVFNTTTVENYTITIFDNNTSTPCTRVSNIAVDPAIMPSFSIDSNTDVTCNSDDDGTINVSAIDNGIGPYAFEIISGPGSAAVFPILPASNSASTASFAGLEGTAAGITYTIEVTAANGCTTTLTQVITQPDPITNVSTEVVEFGCATGNNRDNATITVNTGTTPLPTGPIVGGSGTYVIYEFIEEDDPNTVPVEAPVVVQSGASNVFTETDPAGGSYTINVYDSNGCFATVTETINPFDELLSASVAVDVAATCVTGEDITITATGSITTSVTTPANYEFRLLSAGAFQPSGSFTGLAVGTHNFEVRNTVTGCIIAVSHEVVDPQVLDLIVVNTTNITCFGDTNGTVEFDLQDAGAVTYASATNYTLYYDVNNTPTNLADDVTSIGSDADGSFTISTLAAGTYFIEVEDTNPPGSACTYTQSFNIAGPSVGISANTQVTPVTCALGDGSIEIINPAGGWGSYTYFVDLASNPAPTFPGSYQASPLFSGLAGGVGPGTDYQVWVADQNGCEFQLPNENLVDPAPIVADLQINQENCTNLQGEIEVVGIPAANPVTGGQGSNYTYQLVRNGANVGSPQTNPVFSGLGEGSYEVYIEDQWACNTLVGPVVLLNAMTATPTVVKPIDCTPDPGGHVTINVTGGSANLNYDVVFPDGFTTANNTSGVFTGLVQPGTYTFTVTDGDTVTPCVVTVTQDLDDKVDPVITNVIMNPVSCNGGSDGSLTVELDPASAVNPIYTYELYETSNLVTPYRAAQNSAIFDNLPQGDYRVRVISSRSCDDFHDETVTEPTALLVSASATPFLCNASNTVNTSTITVAAGGGTGPYLYSIDNVNFQTANTFDVVDTGAVQNITVFVTDANSCPQTAIVAPIQPINVFTVAVTQNLAITCNNDEEVLITVTDDGNPANNYTYELLPVGNALGTLTGTPTNVTTTFDLTDSGSYTFRITDTTTGCYVDTAPYEILPYDLIEVVATATAPAICFGDTNGALEINITGYTGTYDYQVFDSSNNPIGPLVNTDTSVNPRPITGLSGGNYYVRVTETANPLCNEDSNTVTIASPDRALTATPVEAANVTCSNDQGEIEVSPDGGFTPYNIQLTNTTTAQVYNANNVVSFVFSGLSAGTFDVQITDNAGCIINEPIVLVQPTPITADIDATPTNLVCYGDTNATVSAINVLNGEGVYQYQLNVYDPAGTTIVSSSGAQSSPVFNNIGAGIYSITVSDGWSCGMETIQVTISEPAEVMANLIQLTQLTCTAQAQIELSAAGGTGPYEFSVDGSPGSYAAMAGGTTHTFTVPAGPYQYYVRDAFGCEAMISNQVTVDPIVPLSINIDDSAAMINCTGEASATIAATAVGGLGNYSYELFSDPGLTASVAGPQTTGDFAGLVAGQYYVHVISVDCQATSTVIDIIDPAPLQIDRQESTDVTCAGLEDGTITVEVSGGTGEIFYAITPNLDQFDTENTFTDLAPGIYDVIAQDRNGCFEIFQFEIIQPAPIQVQAINVMHEVCFNSADGSFELDITGGTAPYESSLNSNADADYVLDQVLFQNLPAGTHVVFVRDAQGCESNVFVEINPGVNLAATVTPIYECSGNLPTNRLEIVFEDPTVSGDVLYGLDTSDPAMMQLTSDFTNIPAGDHTLTILHSNGCPNTIDFSITGFEPLTLVLENSNINEITATAEGGLEDYTFFFGDVDNGTDNTFIINRTDTYPVTVIDQNGCEVTMEIFMEFIDIETPNFFTPDGDGLNDRWLPDNLEAFPNVLMIIFDRYGRELYRMGYGDSGWNGIYNNSDLPTGDYWYIIKLQGETDDREFIGHFTLYRQ</sequence>